<dbReference type="InterPro" id="IPR000835">
    <property type="entry name" value="HTH_MarR-typ"/>
</dbReference>
<dbReference type="Proteomes" id="UP000520291">
    <property type="component" value="Unassembled WGS sequence"/>
</dbReference>
<protein>
    <submittedName>
        <fullName evidence="7">MarR family protein</fullName>
    </submittedName>
    <submittedName>
        <fullName evidence="5">MarR family transcriptional regulator</fullName>
    </submittedName>
    <submittedName>
        <fullName evidence="10">Regulatory protein MarR</fullName>
    </submittedName>
</protein>
<reference evidence="10 11" key="1">
    <citation type="submission" date="2018-06" db="EMBL/GenBank/DDBJ databases">
        <authorList>
            <consortium name="Pathogen Informatics"/>
            <person name="Doyle S."/>
        </authorList>
    </citation>
    <scope>NUCLEOTIDE SEQUENCE [LARGE SCALE GENOMIC DNA]</scope>
    <source>
        <strain evidence="10 11">NCTC11155</strain>
    </source>
</reference>
<dbReference type="Proteomes" id="UP000283538">
    <property type="component" value="Unassembled WGS sequence"/>
</dbReference>
<dbReference type="EMBL" id="UFSX01000001">
    <property type="protein sequence ID" value="SUV29605.1"/>
    <property type="molecule type" value="Genomic_DNA"/>
</dbReference>
<dbReference type="OrthoDB" id="1095207at2"/>
<name>A0A380YL86_9BACE</name>
<evidence type="ECO:0000313" key="15">
    <source>
        <dbReference type="Proteomes" id="UP000520291"/>
    </source>
</evidence>
<reference evidence="9 13" key="4">
    <citation type="journal article" date="2019" name="Science, e1252229">
        <title>Invertible promoters mediate bacterial phase variation, antibiotic resistance, and host adaptation in the gut.</title>
        <authorList>
            <person name="Jiang X."/>
            <person name="Hall A.B."/>
            <person name="Arthur T.D."/>
            <person name="Plichta D.R."/>
            <person name="Covington C.T."/>
            <person name="Poyet M."/>
            <person name="Crothers J."/>
            <person name="Moses P.L."/>
            <person name="Tolonen A.C."/>
            <person name="Vlamakis H."/>
            <person name="Alm E.J."/>
            <person name="Xavier R.J."/>
        </authorList>
    </citation>
    <scope>NUCLEOTIDE SEQUENCE [LARGE SCALE GENOMIC DNA]</scope>
    <source>
        <strain evidence="13">bj_0095</strain>
        <strain evidence="9">Bj_0095</strain>
    </source>
</reference>
<dbReference type="PROSITE" id="PS50995">
    <property type="entry name" value="HTH_MARR_2"/>
    <property type="match status" value="1"/>
</dbReference>
<dbReference type="InterPro" id="IPR036388">
    <property type="entry name" value="WH-like_DNA-bd_sf"/>
</dbReference>
<evidence type="ECO:0000256" key="2">
    <source>
        <dbReference type="ARBA" id="ARBA00023125"/>
    </source>
</evidence>
<reference evidence="7" key="6">
    <citation type="journal article" date="2021" name="PLoS Genet.">
        <title>Mobile Type VI secretion system loci of the gut Bacteroidales display extensive intra-ecosystem transfer, multi-species spread and geographical clustering.</title>
        <authorList>
            <person name="Garcia-Bayona L."/>
            <person name="Coyne M.J."/>
            <person name="Comstock L.E."/>
        </authorList>
    </citation>
    <scope>NUCLEOTIDE SEQUENCE</scope>
    <source>
        <strain evidence="7">CL11T00C20</strain>
    </source>
</reference>
<evidence type="ECO:0000313" key="8">
    <source>
        <dbReference type="EMBL" id="RHF05294.1"/>
    </source>
</evidence>
<dbReference type="EMBL" id="CP072227">
    <property type="protein sequence ID" value="QUT46439.1"/>
    <property type="molecule type" value="Genomic_DNA"/>
</dbReference>
<evidence type="ECO:0000256" key="3">
    <source>
        <dbReference type="ARBA" id="ARBA00023163"/>
    </source>
</evidence>
<evidence type="ECO:0000313" key="5">
    <source>
        <dbReference type="EMBL" id="KAA5271504.1"/>
    </source>
</evidence>
<dbReference type="KEGG" id="beg:INE88_03268"/>
<reference evidence="6 15" key="5">
    <citation type="submission" date="2020-04" db="EMBL/GenBank/DDBJ databases">
        <authorList>
            <person name="Hitch T.C.A."/>
            <person name="Wylensek D."/>
            <person name="Clavel T."/>
        </authorList>
    </citation>
    <scope>NUCLEOTIDE SEQUENCE [LARGE SCALE GENOMIC DNA]</scope>
    <source>
        <strain evidence="6 15">WCA3-601-WT-5E</strain>
    </source>
</reference>
<evidence type="ECO:0000313" key="12">
    <source>
        <dbReference type="Proteomes" id="UP000283538"/>
    </source>
</evidence>
<dbReference type="InterPro" id="IPR036390">
    <property type="entry name" value="WH_DNA-bd_sf"/>
</dbReference>
<gene>
    <name evidence="8" type="ORF">DW701_14575</name>
    <name evidence="9" type="ORF">EAJ03_14720</name>
    <name evidence="5" type="ORF">F2Z23_14925</name>
    <name evidence="6" type="ORF">HF841_02585</name>
    <name evidence="7" type="ORF">INE88_03268</name>
    <name evidence="10" type="ORF">NCTC11155_01594</name>
</gene>
<evidence type="ECO:0000313" key="6">
    <source>
        <dbReference type="EMBL" id="NME84919.1"/>
    </source>
</evidence>
<organism evidence="10 11">
    <name type="scientific">Bacteroides eggerthii</name>
    <dbReference type="NCBI Taxonomy" id="28111"/>
    <lineage>
        <taxon>Bacteria</taxon>
        <taxon>Pseudomonadati</taxon>
        <taxon>Bacteroidota</taxon>
        <taxon>Bacteroidia</taxon>
        <taxon>Bacteroidales</taxon>
        <taxon>Bacteroidaceae</taxon>
        <taxon>Bacteroides</taxon>
    </lineage>
</organism>
<reference evidence="8 12" key="2">
    <citation type="submission" date="2018-08" db="EMBL/GenBank/DDBJ databases">
        <title>A genome reference for cultivated species of the human gut microbiota.</title>
        <authorList>
            <person name="Zou Y."/>
            <person name="Xue W."/>
            <person name="Luo G."/>
        </authorList>
    </citation>
    <scope>NUCLEOTIDE SEQUENCE [LARGE SCALE GENOMIC DNA]</scope>
    <source>
        <strain evidence="8 12">AM26-26AC</strain>
    </source>
</reference>
<dbReference type="SUPFAM" id="SSF46785">
    <property type="entry name" value="Winged helix' DNA-binding domain"/>
    <property type="match status" value="1"/>
</dbReference>
<dbReference type="EMBL" id="RCXL01000025">
    <property type="protein sequence ID" value="RYT70841.1"/>
    <property type="molecule type" value="Genomic_DNA"/>
</dbReference>
<dbReference type="AlphaFoldDB" id="A0A380YL86"/>
<evidence type="ECO:0000313" key="14">
    <source>
        <dbReference type="Proteomes" id="UP000335496"/>
    </source>
</evidence>
<keyword evidence="1" id="KW-0805">Transcription regulation</keyword>
<dbReference type="GeneID" id="93071498"/>
<dbReference type="EMBL" id="VVZX01000023">
    <property type="protein sequence ID" value="KAA5271504.1"/>
    <property type="molecule type" value="Genomic_DNA"/>
</dbReference>
<dbReference type="Proteomes" id="UP000679226">
    <property type="component" value="Chromosome"/>
</dbReference>
<dbReference type="Gene3D" id="1.10.10.10">
    <property type="entry name" value="Winged helix-like DNA-binding domain superfamily/Winged helix DNA-binding domain"/>
    <property type="match status" value="1"/>
</dbReference>
<dbReference type="Pfam" id="PF01047">
    <property type="entry name" value="MarR"/>
    <property type="match status" value="1"/>
</dbReference>
<proteinExistence type="predicted"/>
<sequence length="115" mass="12978">METLCRIRDIYRAISEFEVQFMQEFDLSLNEGMLLCTLLNTPKLTSSEIAEALGLSASNASKIIRSVEEKKLITRLVGKADKRQMHFALTPEGKNRITVIKNSTPEIPALLREIV</sequence>
<evidence type="ECO:0000313" key="7">
    <source>
        <dbReference type="EMBL" id="QUT46439.1"/>
    </source>
</evidence>
<dbReference type="PANTHER" id="PTHR42756">
    <property type="entry name" value="TRANSCRIPTIONAL REGULATOR, MARR"/>
    <property type="match status" value="1"/>
</dbReference>
<evidence type="ECO:0000313" key="13">
    <source>
        <dbReference type="Proteomes" id="UP000291917"/>
    </source>
</evidence>
<reference evidence="5 14" key="3">
    <citation type="journal article" date="2019" name="Nat. Med.">
        <title>A library of human gut bacterial isolates paired with longitudinal multiomics data enables mechanistic microbiome research.</title>
        <authorList>
            <person name="Poyet M."/>
            <person name="Groussin M."/>
            <person name="Gibbons S.M."/>
            <person name="Avila-Pacheco J."/>
            <person name="Jiang X."/>
            <person name="Kearney S.M."/>
            <person name="Perrotta A.R."/>
            <person name="Berdy B."/>
            <person name="Zhao S."/>
            <person name="Lieberman T.D."/>
            <person name="Swanson P.K."/>
            <person name="Smith M."/>
            <person name="Roesemann S."/>
            <person name="Alexander J.E."/>
            <person name="Rich S.A."/>
            <person name="Livny J."/>
            <person name="Vlamakis H."/>
            <person name="Clish C."/>
            <person name="Bullock K."/>
            <person name="Deik A."/>
            <person name="Scott J."/>
            <person name="Pierce K.A."/>
            <person name="Xavier R.J."/>
            <person name="Alm E.J."/>
        </authorList>
    </citation>
    <scope>NUCLEOTIDE SEQUENCE [LARGE SCALE GENOMIC DNA]</scope>
    <source>
        <strain evidence="5 14">BIOML-A1</strain>
    </source>
</reference>
<dbReference type="PRINTS" id="PR00598">
    <property type="entry name" value="HTHMARR"/>
</dbReference>
<dbReference type="EMBL" id="QSLA01000019">
    <property type="protein sequence ID" value="RHF05294.1"/>
    <property type="molecule type" value="Genomic_DNA"/>
</dbReference>
<evidence type="ECO:0000313" key="10">
    <source>
        <dbReference type="EMBL" id="SUV29605.1"/>
    </source>
</evidence>
<dbReference type="Proteomes" id="UP000254424">
    <property type="component" value="Unassembled WGS sequence"/>
</dbReference>
<dbReference type="RefSeq" id="WP_004290555.1">
    <property type="nucleotide sequence ID" value="NZ_CABKNQ010000018.1"/>
</dbReference>
<keyword evidence="3" id="KW-0804">Transcription</keyword>
<dbReference type="EMBL" id="JABAGL010000003">
    <property type="protein sequence ID" value="NME84919.1"/>
    <property type="molecule type" value="Genomic_DNA"/>
</dbReference>
<dbReference type="Proteomes" id="UP000335496">
    <property type="component" value="Unassembled WGS sequence"/>
</dbReference>
<dbReference type="PANTHER" id="PTHR42756:SF1">
    <property type="entry name" value="TRANSCRIPTIONAL REPRESSOR OF EMRAB OPERON"/>
    <property type="match status" value="1"/>
</dbReference>
<evidence type="ECO:0000313" key="9">
    <source>
        <dbReference type="EMBL" id="RYT70841.1"/>
    </source>
</evidence>
<evidence type="ECO:0000313" key="11">
    <source>
        <dbReference type="Proteomes" id="UP000254424"/>
    </source>
</evidence>
<accession>A0A380YL86</accession>
<keyword evidence="14" id="KW-1185">Reference proteome</keyword>
<feature type="domain" description="HTH marR-type" evidence="4">
    <location>
        <begin position="1"/>
        <end position="115"/>
    </location>
</feature>
<evidence type="ECO:0000259" key="4">
    <source>
        <dbReference type="PROSITE" id="PS50995"/>
    </source>
</evidence>
<dbReference type="GO" id="GO:0003677">
    <property type="term" value="F:DNA binding"/>
    <property type="evidence" value="ECO:0007669"/>
    <property type="project" value="UniProtKB-KW"/>
</dbReference>
<dbReference type="STRING" id="483216.BACEGG_02231"/>
<keyword evidence="2" id="KW-0238">DNA-binding</keyword>
<evidence type="ECO:0000256" key="1">
    <source>
        <dbReference type="ARBA" id="ARBA00023015"/>
    </source>
</evidence>
<dbReference type="Proteomes" id="UP000291917">
    <property type="component" value="Unassembled WGS sequence"/>
</dbReference>
<dbReference type="GO" id="GO:0003700">
    <property type="term" value="F:DNA-binding transcription factor activity"/>
    <property type="evidence" value="ECO:0007669"/>
    <property type="project" value="InterPro"/>
</dbReference>
<dbReference type="SMART" id="SM00347">
    <property type="entry name" value="HTH_MARR"/>
    <property type="match status" value="1"/>
</dbReference>